<feature type="region of interest" description="Disordered" evidence="1">
    <location>
        <begin position="53"/>
        <end position="76"/>
    </location>
</feature>
<dbReference type="EMBL" id="BARS01036156">
    <property type="protein sequence ID" value="GAG26408.1"/>
    <property type="molecule type" value="Genomic_DNA"/>
</dbReference>
<dbReference type="AlphaFoldDB" id="X0WPG8"/>
<evidence type="ECO:0000313" key="2">
    <source>
        <dbReference type="EMBL" id="GAG26408.1"/>
    </source>
</evidence>
<protein>
    <submittedName>
        <fullName evidence="2">Uncharacterized protein</fullName>
    </submittedName>
</protein>
<feature type="compositionally biased region" description="Basic and acidic residues" evidence="1">
    <location>
        <begin position="53"/>
        <end position="62"/>
    </location>
</feature>
<sequence>MTNEDIDTREINIRLMVYEVGILIKSLKSDSMPWYYSNPILLKCHAQLQQFEQMEKERETQRIRGTQKQKNAEIESLATKKAEEKYNIKIAELKEKEKKRKSKKRKKSRR</sequence>
<name>X0WPG8_9ZZZZ</name>
<gene>
    <name evidence="2" type="ORF">S01H1_55605</name>
</gene>
<accession>X0WPG8</accession>
<organism evidence="2">
    <name type="scientific">marine sediment metagenome</name>
    <dbReference type="NCBI Taxonomy" id="412755"/>
    <lineage>
        <taxon>unclassified sequences</taxon>
        <taxon>metagenomes</taxon>
        <taxon>ecological metagenomes</taxon>
    </lineage>
</organism>
<proteinExistence type="predicted"/>
<evidence type="ECO:0000256" key="1">
    <source>
        <dbReference type="SAM" id="MobiDB-lite"/>
    </source>
</evidence>
<comment type="caution">
    <text evidence="2">The sequence shown here is derived from an EMBL/GenBank/DDBJ whole genome shotgun (WGS) entry which is preliminary data.</text>
</comment>
<reference evidence="2" key="1">
    <citation type="journal article" date="2014" name="Front. Microbiol.">
        <title>High frequency of phylogenetically diverse reductive dehalogenase-homologous genes in deep subseafloor sedimentary metagenomes.</title>
        <authorList>
            <person name="Kawai M."/>
            <person name="Futagami T."/>
            <person name="Toyoda A."/>
            <person name="Takaki Y."/>
            <person name="Nishi S."/>
            <person name="Hori S."/>
            <person name="Arai W."/>
            <person name="Tsubouchi T."/>
            <person name="Morono Y."/>
            <person name="Uchiyama I."/>
            <person name="Ito T."/>
            <person name="Fujiyama A."/>
            <person name="Inagaki F."/>
            <person name="Takami H."/>
        </authorList>
    </citation>
    <scope>NUCLEOTIDE SEQUENCE</scope>
    <source>
        <strain evidence="2">Expedition CK06-06</strain>
    </source>
</reference>